<sequence>MEVKNAYIAVGQSTKCGFTLFMKKFLNFASIPIYPENRKKLSLKAEFGTKSA</sequence>
<gene>
    <name evidence="1" type="ORF">H8700_01185</name>
</gene>
<organism evidence="1 2">
    <name type="scientific">Jutongia hominis</name>
    <dbReference type="NCBI Taxonomy" id="2763664"/>
    <lineage>
        <taxon>Bacteria</taxon>
        <taxon>Bacillati</taxon>
        <taxon>Bacillota</taxon>
        <taxon>Clostridia</taxon>
        <taxon>Lachnospirales</taxon>
        <taxon>Lachnospiraceae</taxon>
        <taxon>Jutongia</taxon>
    </lineage>
</organism>
<dbReference type="RefSeq" id="WP_249302408.1">
    <property type="nucleotide sequence ID" value="NZ_JACRSW010000001.1"/>
</dbReference>
<reference evidence="1 2" key="1">
    <citation type="submission" date="2020-08" db="EMBL/GenBank/DDBJ databases">
        <title>Genome public.</title>
        <authorList>
            <person name="Liu C."/>
            <person name="Sun Q."/>
        </authorList>
    </citation>
    <scope>NUCLEOTIDE SEQUENCE [LARGE SCALE GENOMIC DNA]</scope>
    <source>
        <strain evidence="1 2">BX3</strain>
    </source>
</reference>
<protein>
    <submittedName>
        <fullName evidence="1">Uncharacterized protein</fullName>
    </submittedName>
</protein>
<comment type="caution">
    <text evidence="1">The sequence shown here is derived from an EMBL/GenBank/DDBJ whole genome shotgun (WGS) entry which is preliminary data.</text>
</comment>
<dbReference type="EMBL" id="JACRSW010000001">
    <property type="protein sequence ID" value="MBC8556339.1"/>
    <property type="molecule type" value="Genomic_DNA"/>
</dbReference>
<dbReference type="Proteomes" id="UP000637513">
    <property type="component" value="Unassembled WGS sequence"/>
</dbReference>
<evidence type="ECO:0000313" key="2">
    <source>
        <dbReference type="Proteomes" id="UP000637513"/>
    </source>
</evidence>
<evidence type="ECO:0000313" key="1">
    <source>
        <dbReference type="EMBL" id="MBC8556339.1"/>
    </source>
</evidence>
<keyword evidence="2" id="KW-1185">Reference proteome</keyword>
<proteinExistence type="predicted"/>
<name>A0ABR7MRB5_9FIRM</name>
<accession>A0ABR7MRB5</accession>